<gene>
    <name evidence="2" type="ORF">HAX54_036315</name>
</gene>
<comment type="caution">
    <text evidence="2">The sequence shown here is derived from an EMBL/GenBank/DDBJ whole genome shotgun (WGS) entry which is preliminary data.</text>
</comment>
<dbReference type="PANTHER" id="PTHR35218:SF8">
    <property type="entry name" value="ENDONUCLEASE_EXONUCLEASE_PHOSPHATASE"/>
    <property type="match status" value="1"/>
</dbReference>
<proteinExistence type="predicted"/>
<dbReference type="EMBL" id="JACEIK010000048">
    <property type="protein sequence ID" value="MCD7447947.1"/>
    <property type="molecule type" value="Genomic_DNA"/>
</dbReference>
<evidence type="ECO:0008006" key="4">
    <source>
        <dbReference type="Google" id="ProtNLM"/>
    </source>
</evidence>
<organism evidence="2 3">
    <name type="scientific">Datura stramonium</name>
    <name type="common">Jimsonweed</name>
    <name type="synonym">Common thornapple</name>
    <dbReference type="NCBI Taxonomy" id="4076"/>
    <lineage>
        <taxon>Eukaryota</taxon>
        <taxon>Viridiplantae</taxon>
        <taxon>Streptophyta</taxon>
        <taxon>Embryophyta</taxon>
        <taxon>Tracheophyta</taxon>
        <taxon>Spermatophyta</taxon>
        <taxon>Magnoliopsida</taxon>
        <taxon>eudicotyledons</taxon>
        <taxon>Gunneridae</taxon>
        <taxon>Pentapetalae</taxon>
        <taxon>asterids</taxon>
        <taxon>lamiids</taxon>
        <taxon>Solanales</taxon>
        <taxon>Solanaceae</taxon>
        <taxon>Solanoideae</taxon>
        <taxon>Datureae</taxon>
        <taxon>Datura</taxon>
    </lineage>
</organism>
<dbReference type="Gene3D" id="3.60.10.10">
    <property type="entry name" value="Endonuclease/exonuclease/phosphatase"/>
    <property type="match status" value="1"/>
</dbReference>
<dbReference type="InterPro" id="IPR036691">
    <property type="entry name" value="Endo/exonu/phosph_ase_sf"/>
</dbReference>
<keyword evidence="3" id="KW-1185">Reference proteome</keyword>
<dbReference type="PANTHER" id="PTHR35218">
    <property type="entry name" value="RNASE H DOMAIN-CONTAINING PROTEIN"/>
    <property type="match status" value="1"/>
</dbReference>
<name>A0ABS8RMC6_DATST</name>
<feature type="compositionally biased region" description="Pro residues" evidence="1">
    <location>
        <begin position="145"/>
        <end position="161"/>
    </location>
</feature>
<feature type="region of interest" description="Disordered" evidence="1">
    <location>
        <begin position="186"/>
        <end position="210"/>
    </location>
</feature>
<evidence type="ECO:0000256" key="1">
    <source>
        <dbReference type="SAM" id="MobiDB-lite"/>
    </source>
</evidence>
<accession>A0ABS8RMC6</accession>
<feature type="region of interest" description="Disordered" evidence="1">
    <location>
        <begin position="140"/>
        <end position="166"/>
    </location>
</feature>
<dbReference type="SUPFAM" id="SSF56219">
    <property type="entry name" value="DNase I-like"/>
    <property type="match status" value="1"/>
</dbReference>
<sequence length="320" mass="35573">MSPGVSAGHHHRHHQSFFKFSTLFSFSQIIDPNHGWRWGSSAIHYPYLQVKQPGDGLQQSKLISTGSNRIGRNEIGCGFLRQPQSVCPNPDCTMMEQLHLVQLEQLPMRCTTDAAVYHPQTPGAELIFPWIQSQNPEVNHTVPVIQPPTYAPPPLQQPAPPADQAEQIDEEDIPLPSMAVQNGIRPKTSVQTDSASSSCAAADDDGDEEPPKMTLMIWNCRGSEQDDFRTSYRSMLDYHRPALVLLLETHMTNHQYLADDFEFTDIANVPATGGNSGGMALVWKNDLVTVDGVMINNEKVHCTIKCRTSISSWGPLIMFV</sequence>
<reference evidence="2 3" key="1">
    <citation type="journal article" date="2021" name="BMC Genomics">
        <title>Datura genome reveals duplications of psychoactive alkaloid biosynthetic genes and high mutation rate following tissue culture.</title>
        <authorList>
            <person name="Rajewski A."/>
            <person name="Carter-House D."/>
            <person name="Stajich J."/>
            <person name="Litt A."/>
        </authorList>
    </citation>
    <scope>NUCLEOTIDE SEQUENCE [LARGE SCALE GENOMIC DNA]</scope>
    <source>
        <strain evidence="2">AR-01</strain>
    </source>
</reference>
<dbReference type="Proteomes" id="UP000823775">
    <property type="component" value="Unassembled WGS sequence"/>
</dbReference>
<evidence type="ECO:0000313" key="3">
    <source>
        <dbReference type="Proteomes" id="UP000823775"/>
    </source>
</evidence>
<protein>
    <recommendedName>
        <fullName evidence="4">Endonuclease/exonuclease/phosphatase domain-containing protein</fullName>
    </recommendedName>
</protein>
<evidence type="ECO:0000313" key="2">
    <source>
        <dbReference type="EMBL" id="MCD7447947.1"/>
    </source>
</evidence>